<evidence type="ECO:0000256" key="1">
    <source>
        <dbReference type="SAM" id="MobiDB-lite"/>
    </source>
</evidence>
<comment type="caution">
    <text evidence="2">The sequence shown here is derived from an EMBL/GenBank/DDBJ whole genome shotgun (WGS) entry which is preliminary data.</text>
</comment>
<proteinExistence type="predicted"/>
<dbReference type="AlphaFoldDB" id="A0A8J6FC94"/>
<feature type="region of interest" description="Disordered" evidence="1">
    <location>
        <begin position="86"/>
        <end position="107"/>
    </location>
</feature>
<organism evidence="2 3">
    <name type="scientific">Eleutherodactylus coqui</name>
    <name type="common">Puerto Rican coqui</name>
    <dbReference type="NCBI Taxonomy" id="57060"/>
    <lineage>
        <taxon>Eukaryota</taxon>
        <taxon>Metazoa</taxon>
        <taxon>Chordata</taxon>
        <taxon>Craniata</taxon>
        <taxon>Vertebrata</taxon>
        <taxon>Euteleostomi</taxon>
        <taxon>Amphibia</taxon>
        <taxon>Batrachia</taxon>
        <taxon>Anura</taxon>
        <taxon>Neobatrachia</taxon>
        <taxon>Hyloidea</taxon>
        <taxon>Eleutherodactylidae</taxon>
        <taxon>Eleutherodactylinae</taxon>
        <taxon>Eleutherodactylus</taxon>
        <taxon>Eleutherodactylus</taxon>
    </lineage>
</organism>
<dbReference type="Proteomes" id="UP000770717">
    <property type="component" value="Unassembled WGS sequence"/>
</dbReference>
<reference evidence="2" key="1">
    <citation type="thesis" date="2020" institute="ProQuest LLC" country="789 East Eisenhower Parkway, Ann Arbor, MI, USA">
        <title>Comparative Genomics and Chromosome Evolution.</title>
        <authorList>
            <person name="Mudd A.B."/>
        </authorList>
    </citation>
    <scope>NUCLEOTIDE SEQUENCE</scope>
    <source>
        <strain evidence="2">HN-11 Male</strain>
        <tissue evidence="2">Kidney and liver</tissue>
    </source>
</reference>
<evidence type="ECO:0000313" key="2">
    <source>
        <dbReference type="EMBL" id="KAG9483989.1"/>
    </source>
</evidence>
<name>A0A8J6FC94_ELECQ</name>
<keyword evidence="3" id="KW-1185">Reference proteome</keyword>
<protein>
    <submittedName>
        <fullName evidence="2">Uncharacterized protein</fullName>
    </submittedName>
</protein>
<evidence type="ECO:0000313" key="3">
    <source>
        <dbReference type="Proteomes" id="UP000770717"/>
    </source>
</evidence>
<dbReference type="EMBL" id="WNTK01000005">
    <property type="protein sequence ID" value="KAG9483989.1"/>
    <property type="molecule type" value="Genomic_DNA"/>
</dbReference>
<sequence length="107" mass="12148">MCRSLVPTRQAQVILLSDVAYVRQKHGPNSETSPRSAASVVMPVHLVTVRLQNYSLILPVMCMRRQVTIAQYSKLNHAYARLHKRSQDSTHTSCELEHPIIPPYPTK</sequence>
<gene>
    <name evidence="2" type="ORF">GDO78_009739</name>
</gene>
<accession>A0A8J6FC94</accession>